<protein>
    <recommendedName>
        <fullName evidence="1">Gp5/Type VI secretion system Vgr protein OB-fold domain-containing protein</fullName>
    </recommendedName>
</protein>
<sequence length="153" mass="15726">MTTPQGPLVGEVVGVTDPLQRGRLQVQFPQLGVSVWCTPAHATPQAGAARPGLGALVLVVWQNNDRDDEAYWIGAPPTGPEPEVEDQSQVLVRTPLGVEISLLVRGESVTLSSSAGPVVTLDGSAVTVANGKGAHVALDGPTVDVNHGALVVT</sequence>
<evidence type="ECO:0000259" key="1">
    <source>
        <dbReference type="Pfam" id="PF04717"/>
    </source>
</evidence>
<organism evidence="2 3">
    <name type="scientific">Ornithinimicrobium cerasi</name>
    <dbReference type="NCBI Taxonomy" id="2248773"/>
    <lineage>
        <taxon>Bacteria</taxon>
        <taxon>Bacillati</taxon>
        <taxon>Actinomycetota</taxon>
        <taxon>Actinomycetes</taxon>
        <taxon>Micrococcales</taxon>
        <taxon>Ornithinimicrobiaceae</taxon>
        <taxon>Ornithinimicrobium</taxon>
    </lineage>
</organism>
<evidence type="ECO:0000313" key="3">
    <source>
        <dbReference type="Proteomes" id="UP000219688"/>
    </source>
</evidence>
<dbReference type="EMBL" id="OBQK01000001">
    <property type="protein sequence ID" value="SOC52257.1"/>
    <property type="molecule type" value="Genomic_DNA"/>
</dbReference>
<accession>A0A285VE62</accession>
<dbReference type="Pfam" id="PF04717">
    <property type="entry name" value="Phage_base_V"/>
    <property type="match status" value="1"/>
</dbReference>
<evidence type="ECO:0000313" key="2">
    <source>
        <dbReference type="EMBL" id="SOC52257.1"/>
    </source>
</evidence>
<dbReference type="RefSeq" id="WP_097186648.1">
    <property type="nucleotide sequence ID" value="NZ_OBQK01000001.1"/>
</dbReference>
<proteinExistence type="predicted"/>
<keyword evidence="3" id="KW-1185">Reference proteome</keyword>
<dbReference type="Proteomes" id="UP000219688">
    <property type="component" value="Unassembled WGS sequence"/>
</dbReference>
<dbReference type="AlphaFoldDB" id="A0A285VE62"/>
<name>A0A285VE62_9MICO</name>
<dbReference type="InterPro" id="IPR006531">
    <property type="entry name" value="Gp5/Vgr_OB"/>
</dbReference>
<gene>
    <name evidence="2" type="ORF">SAMN05421879_101466</name>
</gene>
<reference evidence="3" key="1">
    <citation type="submission" date="2017-08" db="EMBL/GenBank/DDBJ databases">
        <authorList>
            <person name="Varghese N."/>
            <person name="Submissions S."/>
        </authorList>
    </citation>
    <scope>NUCLEOTIDE SEQUENCE [LARGE SCALE GENOMIC DNA]</scope>
    <source>
        <strain evidence="3">USBA17B2</strain>
    </source>
</reference>
<feature type="domain" description="Gp5/Type VI secretion system Vgr protein OB-fold" evidence="1">
    <location>
        <begin position="9"/>
        <end position="75"/>
    </location>
</feature>